<evidence type="ECO:0000313" key="3">
    <source>
        <dbReference type="Proteomes" id="UP001429564"/>
    </source>
</evidence>
<gene>
    <name evidence="2" type="ORF">DL239_00645</name>
</gene>
<feature type="domain" description="Lysozyme inhibitor LprI-like N-terminal" evidence="1">
    <location>
        <begin position="20"/>
        <end position="121"/>
    </location>
</feature>
<accession>A0ABX0W1H0</accession>
<dbReference type="InterPro" id="IPR009739">
    <property type="entry name" value="LprI-like_N"/>
</dbReference>
<dbReference type="Proteomes" id="UP001429564">
    <property type="component" value="Unassembled WGS sequence"/>
</dbReference>
<dbReference type="Pfam" id="PF07007">
    <property type="entry name" value="LprI"/>
    <property type="match status" value="1"/>
</dbReference>
<keyword evidence="3" id="KW-1185">Reference proteome</keyword>
<organism evidence="2 3">
    <name type="scientific">Parasedimentitalea denitrificans</name>
    <dbReference type="NCBI Taxonomy" id="2211118"/>
    <lineage>
        <taxon>Bacteria</taxon>
        <taxon>Pseudomonadati</taxon>
        <taxon>Pseudomonadota</taxon>
        <taxon>Alphaproteobacteria</taxon>
        <taxon>Rhodobacterales</taxon>
        <taxon>Paracoccaceae</taxon>
        <taxon>Parasedimentitalea</taxon>
    </lineage>
</organism>
<sequence>MQADTIDDRRQCIGMSANACMENSEEGFTTIGMMECIDKERVYWDGQLNQTYKLLKDAYKPQDAELDSMQSSAPRMVPALRDMQRSWIAYRDATCDFEQSQWGGGSGGGPAVLSCLLRLTAFQSIYLLQTWSGE</sequence>
<name>A0ABX0W1H0_9RHOB</name>
<proteinExistence type="predicted"/>
<evidence type="ECO:0000313" key="2">
    <source>
        <dbReference type="EMBL" id="NIZ59477.1"/>
    </source>
</evidence>
<dbReference type="EMBL" id="QHLQ01000001">
    <property type="protein sequence ID" value="NIZ59477.1"/>
    <property type="molecule type" value="Genomic_DNA"/>
</dbReference>
<evidence type="ECO:0000259" key="1">
    <source>
        <dbReference type="Pfam" id="PF07007"/>
    </source>
</evidence>
<dbReference type="Gene3D" id="1.20.1270.180">
    <property type="match status" value="1"/>
</dbReference>
<comment type="caution">
    <text evidence="2">The sequence shown here is derived from an EMBL/GenBank/DDBJ whole genome shotgun (WGS) entry which is preliminary data.</text>
</comment>
<reference evidence="2 3" key="1">
    <citation type="submission" date="2018-05" db="EMBL/GenBank/DDBJ databases">
        <authorList>
            <person name="Zhang Y.-J."/>
        </authorList>
    </citation>
    <scope>NUCLEOTIDE SEQUENCE [LARGE SCALE GENOMIC DNA]</scope>
    <source>
        <strain evidence="2 3">CY04</strain>
    </source>
</reference>
<protein>
    <submittedName>
        <fullName evidence="2">DUF1311 domain-containing protein</fullName>
    </submittedName>
</protein>